<feature type="non-terminal residue" evidence="1">
    <location>
        <position position="1"/>
    </location>
</feature>
<evidence type="ECO:0000313" key="2">
    <source>
        <dbReference type="Proteomes" id="UP001516400"/>
    </source>
</evidence>
<protein>
    <submittedName>
        <fullName evidence="1">Uncharacterized protein</fullName>
    </submittedName>
</protein>
<keyword evidence="2" id="KW-1185">Reference proteome</keyword>
<comment type="caution">
    <text evidence="1">The sequence shown here is derived from an EMBL/GenBank/DDBJ whole genome shotgun (WGS) entry which is preliminary data.</text>
</comment>
<evidence type="ECO:0000313" key="1">
    <source>
        <dbReference type="EMBL" id="KAL3279523.1"/>
    </source>
</evidence>
<accession>A0ABD2NLF3</accession>
<dbReference type="AlphaFoldDB" id="A0ABD2NLF3"/>
<dbReference type="Proteomes" id="UP001516400">
    <property type="component" value="Unassembled WGS sequence"/>
</dbReference>
<sequence length="84" mass="9235">LTAQASNFPNPSSQSEFFRRTGTVEFVSEQGKLGLRGGRGQCIDYRELDKVLVTSDTSEIAVYGDYFGGCGPDVISYGFRVERT</sequence>
<proteinExistence type="predicted"/>
<dbReference type="EMBL" id="JABFTP020000124">
    <property type="protein sequence ID" value="KAL3279523.1"/>
    <property type="molecule type" value="Genomic_DNA"/>
</dbReference>
<gene>
    <name evidence="1" type="ORF">HHI36_017032</name>
</gene>
<organism evidence="1 2">
    <name type="scientific">Cryptolaemus montrouzieri</name>
    <dbReference type="NCBI Taxonomy" id="559131"/>
    <lineage>
        <taxon>Eukaryota</taxon>
        <taxon>Metazoa</taxon>
        <taxon>Ecdysozoa</taxon>
        <taxon>Arthropoda</taxon>
        <taxon>Hexapoda</taxon>
        <taxon>Insecta</taxon>
        <taxon>Pterygota</taxon>
        <taxon>Neoptera</taxon>
        <taxon>Endopterygota</taxon>
        <taxon>Coleoptera</taxon>
        <taxon>Polyphaga</taxon>
        <taxon>Cucujiformia</taxon>
        <taxon>Coccinelloidea</taxon>
        <taxon>Coccinellidae</taxon>
        <taxon>Scymninae</taxon>
        <taxon>Scymnini</taxon>
        <taxon>Cryptolaemus</taxon>
    </lineage>
</organism>
<reference evidence="1 2" key="1">
    <citation type="journal article" date="2021" name="BMC Biol.">
        <title>Horizontally acquired antibacterial genes associated with adaptive radiation of ladybird beetles.</title>
        <authorList>
            <person name="Li H.S."/>
            <person name="Tang X.F."/>
            <person name="Huang Y.H."/>
            <person name="Xu Z.Y."/>
            <person name="Chen M.L."/>
            <person name="Du X.Y."/>
            <person name="Qiu B.Y."/>
            <person name="Chen P.T."/>
            <person name="Zhang W."/>
            <person name="Slipinski A."/>
            <person name="Escalona H.E."/>
            <person name="Waterhouse R.M."/>
            <person name="Zwick A."/>
            <person name="Pang H."/>
        </authorList>
    </citation>
    <scope>NUCLEOTIDE SEQUENCE [LARGE SCALE GENOMIC DNA]</scope>
    <source>
        <strain evidence="1">SYSU2018</strain>
    </source>
</reference>
<name>A0ABD2NLF3_9CUCU</name>